<name>A0A4S8I8P4_MUSBA</name>
<dbReference type="Proteomes" id="UP000317650">
    <property type="component" value="Chromosome 2"/>
</dbReference>
<reference evidence="2 3" key="1">
    <citation type="journal article" date="2019" name="Nat. Plants">
        <title>Genome sequencing of Musa balbisiana reveals subgenome evolution and function divergence in polyploid bananas.</title>
        <authorList>
            <person name="Yao X."/>
        </authorList>
    </citation>
    <scope>NUCLEOTIDE SEQUENCE [LARGE SCALE GENOMIC DNA]</scope>
    <source>
        <strain evidence="3">cv. DH-PKW</strain>
        <tissue evidence="2">Leaves</tissue>
    </source>
</reference>
<dbReference type="AlphaFoldDB" id="A0A4S8I8P4"/>
<evidence type="ECO:0000313" key="3">
    <source>
        <dbReference type="Proteomes" id="UP000317650"/>
    </source>
</evidence>
<keyword evidence="3" id="KW-1185">Reference proteome</keyword>
<feature type="region of interest" description="Disordered" evidence="1">
    <location>
        <begin position="137"/>
        <end position="161"/>
    </location>
</feature>
<comment type="caution">
    <text evidence="2">The sequence shown here is derived from an EMBL/GenBank/DDBJ whole genome shotgun (WGS) entry which is preliminary data.</text>
</comment>
<dbReference type="EMBL" id="PYDT01000011">
    <property type="protein sequence ID" value="THU44325.1"/>
    <property type="molecule type" value="Genomic_DNA"/>
</dbReference>
<feature type="compositionally biased region" description="Basic and acidic residues" evidence="1">
    <location>
        <begin position="349"/>
        <end position="360"/>
    </location>
</feature>
<organism evidence="2 3">
    <name type="scientific">Musa balbisiana</name>
    <name type="common">Banana</name>
    <dbReference type="NCBI Taxonomy" id="52838"/>
    <lineage>
        <taxon>Eukaryota</taxon>
        <taxon>Viridiplantae</taxon>
        <taxon>Streptophyta</taxon>
        <taxon>Embryophyta</taxon>
        <taxon>Tracheophyta</taxon>
        <taxon>Spermatophyta</taxon>
        <taxon>Magnoliopsida</taxon>
        <taxon>Liliopsida</taxon>
        <taxon>Zingiberales</taxon>
        <taxon>Musaceae</taxon>
        <taxon>Musa</taxon>
    </lineage>
</organism>
<protein>
    <submittedName>
        <fullName evidence="2">Uncharacterized protein</fullName>
    </submittedName>
</protein>
<proteinExistence type="predicted"/>
<accession>A0A4S8I8P4</accession>
<sequence length="481" mass="53074">MKLCNVGIEKMLEGMDNWRWLCERSTKESDVDMEMSPGISPSRSLPANSNLWSFGSFPSPPGMVPLSLLFCILTRTNEMHVDKPTGIGPEKALLKRMSLVRLRPSHRLLGISPDSEFEDASSHCNDELRPRFAGRGPVSELFQSSSTSSRRKSPKPGGTGPLSLLHIRFRSRRFFSWANSGGIGPEIWLSETSSITKADRFPNSFGISPSKSFLYKYRVVSCCSFPSSGGIAPSRFPTARSRYRRLMRFPNSAGMLPSSSLYPIMSFSNDVSSLSSTGIFPDAGIDPWKKLPRRSTISRDVALDRSSGSGPTKLLPDAFTIVNAGEEPRPVGNWPTKAFALTSSSPSNERPESDFGNEEEKALQQRLRVVRLRRRWTSSAINPLRFICERSSFSTEPNELHPTPVQLQCMESRGSAGDLQSRRASNGSTRPDLMASRAEISSSAVAPAALEMASQESSTEKKIKENKRRPIGCCILPSLSL</sequence>
<feature type="region of interest" description="Disordered" evidence="1">
    <location>
        <begin position="341"/>
        <end position="360"/>
    </location>
</feature>
<evidence type="ECO:0000256" key="1">
    <source>
        <dbReference type="SAM" id="MobiDB-lite"/>
    </source>
</evidence>
<evidence type="ECO:0000313" key="2">
    <source>
        <dbReference type="EMBL" id="THU44325.1"/>
    </source>
</evidence>
<gene>
    <name evidence="2" type="ORF">C4D60_Mb02t06230</name>
</gene>